<dbReference type="GO" id="GO:0003755">
    <property type="term" value="F:peptidyl-prolyl cis-trans isomerase activity"/>
    <property type="evidence" value="ECO:0007669"/>
    <property type="project" value="UniProtKB-KW"/>
</dbReference>
<dbReference type="PANTHER" id="PTHR47245:SF2">
    <property type="entry name" value="PEPTIDYL-PROLYL CIS-TRANS ISOMERASE HP_0175-RELATED"/>
    <property type="match status" value="1"/>
</dbReference>
<evidence type="ECO:0000256" key="4">
    <source>
        <dbReference type="ARBA" id="ARBA00023110"/>
    </source>
</evidence>
<reference evidence="10" key="1">
    <citation type="submission" date="2010-05" db="EMBL/GenBank/DDBJ databases">
        <title>Complete sequence of Methylotenera sp. 301.</title>
        <authorList>
            <person name="Lucas S."/>
            <person name="Copeland A."/>
            <person name="Lapidus A."/>
            <person name="Cheng J.-F."/>
            <person name="Bruce D."/>
            <person name="Goodwin L."/>
            <person name="Pitluck S."/>
            <person name="Clum A."/>
            <person name="Land M."/>
            <person name="Hauser L."/>
            <person name="Kyrpides N."/>
            <person name="Ivanova N."/>
            <person name="Chistoservova L."/>
            <person name="Kalyuzhnaya M."/>
            <person name="Woyke T."/>
        </authorList>
    </citation>
    <scope>NUCLEOTIDE SEQUENCE [LARGE SCALE GENOMIC DNA]</scope>
    <source>
        <strain evidence="10">301</strain>
    </source>
</reference>
<dbReference type="InterPro" id="IPR046357">
    <property type="entry name" value="PPIase_dom_sf"/>
</dbReference>
<dbReference type="EMBL" id="CP002056">
    <property type="protein sequence ID" value="ADI29194.1"/>
    <property type="molecule type" value="Genomic_DNA"/>
</dbReference>
<evidence type="ECO:0000313" key="9">
    <source>
        <dbReference type="EMBL" id="ADI29194.1"/>
    </source>
</evidence>
<evidence type="ECO:0000256" key="7">
    <source>
        <dbReference type="SAM" id="SignalP"/>
    </source>
</evidence>
<sequence precursor="true">MKFTQTLIAVAILSLAPAAFAADAVATVNGKQIKQSVYDYIAKDAASRGQKVDDQVKQAITNKLIDSELVYQEAQKLGLDKQADYVAREELSRRELLTSAYLQDFVKKNPISDADTKAAYEQYKKAYGDKEYSARHILVKTEAEAKDIIAQLGKGADFAKLAKEKSMDPGSKEKGGDLGWFSPATMVKPFSDAVAGLQKGAVSATPAQTQFGWHVIKLVDTRSAQPLPYDKVKDGLQKNLQQRNLEKMMSDLRTKAKIDISK</sequence>
<accession>D7DPF0</accession>
<dbReference type="RefSeq" id="WP_013147510.1">
    <property type="nucleotide sequence ID" value="NC_014207.1"/>
</dbReference>
<dbReference type="PROSITE" id="PS01096">
    <property type="entry name" value="PPIC_PPIASE_1"/>
    <property type="match status" value="1"/>
</dbReference>
<evidence type="ECO:0000256" key="1">
    <source>
        <dbReference type="ARBA" id="ARBA00000971"/>
    </source>
</evidence>
<proteinExistence type="inferred from homology"/>
<keyword evidence="10" id="KW-1185">Reference proteome</keyword>
<dbReference type="eggNOG" id="COG0760">
    <property type="taxonomic scope" value="Bacteria"/>
</dbReference>
<dbReference type="Gene3D" id="1.10.8.1040">
    <property type="match status" value="1"/>
</dbReference>
<comment type="catalytic activity">
    <reaction evidence="1">
        <text>[protein]-peptidylproline (omega=180) = [protein]-peptidylproline (omega=0)</text>
        <dbReference type="Rhea" id="RHEA:16237"/>
        <dbReference type="Rhea" id="RHEA-COMP:10747"/>
        <dbReference type="Rhea" id="RHEA-COMP:10748"/>
        <dbReference type="ChEBI" id="CHEBI:83833"/>
        <dbReference type="ChEBI" id="CHEBI:83834"/>
        <dbReference type="EC" id="5.2.1.8"/>
    </reaction>
</comment>
<protein>
    <recommendedName>
        <fullName evidence="3">peptidylprolyl isomerase</fullName>
        <ecNumber evidence="3">5.2.1.8</ecNumber>
    </recommendedName>
</protein>
<dbReference type="HOGENOM" id="CLU_034646_1_1_4"/>
<feature type="signal peptide" evidence="7">
    <location>
        <begin position="1"/>
        <end position="21"/>
    </location>
</feature>
<dbReference type="Gene3D" id="3.10.50.40">
    <property type="match status" value="1"/>
</dbReference>
<dbReference type="SUPFAM" id="SSF54534">
    <property type="entry name" value="FKBP-like"/>
    <property type="match status" value="1"/>
</dbReference>
<keyword evidence="7" id="KW-0732">Signal</keyword>
<keyword evidence="4 6" id="KW-0697">Rotamase</keyword>
<dbReference type="Pfam" id="PF13616">
    <property type="entry name" value="Rotamase_3"/>
    <property type="match status" value="1"/>
</dbReference>
<keyword evidence="5 6" id="KW-0413">Isomerase</keyword>
<evidence type="ECO:0000313" key="10">
    <source>
        <dbReference type="Proteomes" id="UP000000383"/>
    </source>
</evidence>
<organism evidence="9 10">
    <name type="scientific">Methylotenera versatilis (strain 301)</name>
    <dbReference type="NCBI Taxonomy" id="666681"/>
    <lineage>
        <taxon>Bacteria</taxon>
        <taxon>Pseudomonadati</taxon>
        <taxon>Pseudomonadota</taxon>
        <taxon>Betaproteobacteria</taxon>
        <taxon>Nitrosomonadales</taxon>
        <taxon>Methylophilaceae</taxon>
        <taxon>Methylotenera</taxon>
    </lineage>
</organism>
<evidence type="ECO:0000259" key="8">
    <source>
        <dbReference type="PROSITE" id="PS50198"/>
    </source>
</evidence>
<evidence type="ECO:0000256" key="2">
    <source>
        <dbReference type="ARBA" id="ARBA00007656"/>
    </source>
</evidence>
<dbReference type="InterPro" id="IPR023058">
    <property type="entry name" value="PPIase_PpiC_CS"/>
</dbReference>
<dbReference type="SUPFAM" id="SSF109998">
    <property type="entry name" value="Triger factor/SurA peptide-binding domain-like"/>
    <property type="match status" value="1"/>
</dbReference>
<evidence type="ECO:0000256" key="3">
    <source>
        <dbReference type="ARBA" id="ARBA00013194"/>
    </source>
</evidence>
<dbReference type="KEGG" id="meh:M301_0810"/>
<feature type="chain" id="PRO_5007913250" description="peptidylprolyl isomerase" evidence="7">
    <location>
        <begin position="22"/>
        <end position="262"/>
    </location>
</feature>
<gene>
    <name evidence="9" type="ordered locus">M301_0810</name>
</gene>
<dbReference type="InterPro" id="IPR050245">
    <property type="entry name" value="PrsA_foldase"/>
</dbReference>
<dbReference type="InterPro" id="IPR000297">
    <property type="entry name" value="PPIase_PpiC"/>
</dbReference>
<evidence type="ECO:0000256" key="6">
    <source>
        <dbReference type="PROSITE-ProRule" id="PRU00278"/>
    </source>
</evidence>
<dbReference type="EC" id="5.2.1.8" evidence="3"/>
<dbReference type="PANTHER" id="PTHR47245">
    <property type="entry name" value="PEPTIDYLPROLYL ISOMERASE"/>
    <property type="match status" value="1"/>
</dbReference>
<dbReference type="AlphaFoldDB" id="D7DPF0"/>
<dbReference type="PROSITE" id="PS50198">
    <property type="entry name" value="PPIC_PPIASE_2"/>
    <property type="match status" value="1"/>
</dbReference>
<dbReference type="STRING" id="666681.M301_0810"/>
<dbReference type="InterPro" id="IPR027304">
    <property type="entry name" value="Trigger_fact/SurA_dom_sf"/>
</dbReference>
<name>D7DPF0_METV0</name>
<dbReference type="OrthoDB" id="14196at2"/>
<evidence type="ECO:0000256" key="5">
    <source>
        <dbReference type="ARBA" id="ARBA00023235"/>
    </source>
</evidence>
<feature type="domain" description="PpiC" evidence="8">
    <location>
        <begin position="129"/>
        <end position="220"/>
    </location>
</feature>
<comment type="similarity">
    <text evidence="2">Belongs to the PpiC/parvulin rotamase family.</text>
</comment>
<dbReference type="Proteomes" id="UP000000383">
    <property type="component" value="Chromosome"/>
</dbReference>
<reference evidence="9 10" key="2">
    <citation type="journal article" date="2011" name="J. Bacteriol.">
        <title>Genomes of three methylotrophs from a single niche uncover genetic and metabolic divergence of Methylophilaceae.</title>
        <authorList>
            <person name="Lapidus A."/>
            <person name="Clum A."/>
            <person name="Labutti K."/>
            <person name="Kaluzhnaya M.G."/>
            <person name="Lim S."/>
            <person name="Beck D.A."/>
            <person name="Glavina Del Rio T."/>
            <person name="Nolan M."/>
            <person name="Mavromatis K."/>
            <person name="Huntemann M."/>
            <person name="Lucas S."/>
            <person name="Lidstrom M.E."/>
            <person name="Ivanova N."/>
            <person name="Chistoserdova L."/>
        </authorList>
    </citation>
    <scope>NUCLEOTIDE SEQUENCE [LARGE SCALE GENOMIC DNA]</scope>
    <source>
        <strain evidence="9 10">301</strain>
    </source>
</reference>